<keyword evidence="2" id="KW-1185">Reference proteome</keyword>
<protein>
    <submittedName>
        <fullName evidence="1">Uncharacterized protein</fullName>
    </submittedName>
</protein>
<organism evidence="1 2">
    <name type="scientific">Armillaria gallica</name>
    <name type="common">Bulbous honey fungus</name>
    <name type="synonym">Armillaria bulbosa</name>
    <dbReference type="NCBI Taxonomy" id="47427"/>
    <lineage>
        <taxon>Eukaryota</taxon>
        <taxon>Fungi</taxon>
        <taxon>Dikarya</taxon>
        <taxon>Basidiomycota</taxon>
        <taxon>Agaricomycotina</taxon>
        <taxon>Agaricomycetes</taxon>
        <taxon>Agaricomycetidae</taxon>
        <taxon>Agaricales</taxon>
        <taxon>Marasmiineae</taxon>
        <taxon>Physalacriaceae</taxon>
        <taxon>Armillaria</taxon>
    </lineage>
</organism>
<dbReference type="InParanoid" id="A0A2H3CZG8"/>
<name>A0A2H3CZG8_ARMGA</name>
<sequence length="86" mass="9302">MWHIHSSKAVVAACPSPNPTSAVFGAYHPLQYIPSRNSLASSILDYGPLNDAHPFPLQPQNRRRIAVGPHSPLVLHCTSTMPPPAI</sequence>
<dbReference type="EMBL" id="KZ293729">
    <property type="protein sequence ID" value="PBK81493.1"/>
    <property type="molecule type" value="Genomic_DNA"/>
</dbReference>
<accession>A0A2H3CZG8</accession>
<evidence type="ECO:0000313" key="2">
    <source>
        <dbReference type="Proteomes" id="UP000217790"/>
    </source>
</evidence>
<evidence type="ECO:0000313" key="1">
    <source>
        <dbReference type="EMBL" id="PBK81493.1"/>
    </source>
</evidence>
<gene>
    <name evidence="1" type="ORF">ARMGADRAFT_1020250</name>
</gene>
<reference evidence="2" key="1">
    <citation type="journal article" date="2017" name="Nat. Ecol. Evol.">
        <title>Genome expansion and lineage-specific genetic innovations in the forest pathogenic fungi Armillaria.</title>
        <authorList>
            <person name="Sipos G."/>
            <person name="Prasanna A.N."/>
            <person name="Walter M.C."/>
            <person name="O'Connor E."/>
            <person name="Balint B."/>
            <person name="Krizsan K."/>
            <person name="Kiss B."/>
            <person name="Hess J."/>
            <person name="Varga T."/>
            <person name="Slot J."/>
            <person name="Riley R."/>
            <person name="Boka B."/>
            <person name="Rigling D."/>
            <person name="Barry K."/>
            <person name="Lee J."/>
            <person name="Mihaltcheva S."/>
            <person name="LaButti K."/>
            <person name="Lipzen A."/>
            <person name="Waldron R."/>
            <person name="Moloney N.M."/>
            <person name="Sperisen C."/>
            <person name="Kredics L."/>
            <person name="Vagvoelgyi C."/>
            <person name="Patrignani A."/>
            <person name="Fitzpatrick D."/>
            <person name="Nagy I."/>
            <person name="Doyle S."/>
            <person name="Anderson J.B."/>
            <person name="Grigoriev I.V."/>
            <person name="Gueldener U."/>
            <person name="Muensterkoetter M."/>
            <person name="Nagy L.G."/>
        </authorList>
    </citation>
    <scope>NUCLEOTIDE SEQUENCE [LARGE SCALE GENOMIC DNA]</scope>
    <source>
        <strain evidence="2">Ar21-2</strain>
    </source>
</reference>
<proteinExistence type="predicted"/>
<dbReference type="Proteomes" id="UP000217790">
    <property type="component" value="Unassembled WGS sequence"/>
</dbReference>
<dbReference type="AlphaFoldDB" id="A0A2H3CZG8"/>